<feature type="compositionally biased region" description="Polar residues" evidence="2">
    <location>
        <begin position="567"/>
        <end position="578"/>
    </location>
</feature>
<organism evidence="4">
    <name type="scientific">Tanacetum cinerariifolium</name>
    <name type="common">Dalmatian daisy</name>
    <name type="synonym">Chrysanthemum cinerariifolium</name>
    <dbReference type="NCBI Taxonomy" id="118510"/>
    <lineage>
        <taxon>Eukaryota</taxon>
        <taxon>Viridiplantae</taxon>
        <taxon>Streptophyta</taxon>
        <taxon>Embryophyta</taxon>
        <taxon>Tracheophyta</taxon>
        <taxon>Spermatophyta</taxon>
        <taxon>Magnoliopsida</taxon>
        <taxon>eudicotyledons</taxon>
        <taxon>Gunneridae</taxon>
        <taxon>Pentapetalae</taxon>
        <taxon>asterids</taxon>
        <taxon>campanulids</taxon>
        <taxon>Asterales</taxon>
        <taxon>Asteraceae</taxon>
        <taxon>Asteroideae</taxon>
        <taxon>Anthemideae</taxon>
        <taxon>Anthemidinae</taxon>
        <taxon>Tanacetum</taxon>
    </lineage>
</organism>
<sequence>MLYVLLQFQFSHLLSHGQPAEKFFYHLEKNKDCFIQQHNANGSWFWDWSRLVNVGRTKVEFDALIFDIASFEPEELVDSNTCIWSLSHDENFWIETCINDEQEHGWKSIVFMLSFKEVEREEYLRKKMNTIRLEEMVPNSPKQTPLIVMSATLPHRRQLARELVLDRMRIEQYIQMIDYALWEVIKNGATLPKTQVVEGVTTVMPITYVEDKDQRRLEVKSRSTLMMGIPNEHQLKFNSIKYVKQLLKGVEKRFGGNSATKKTQRNLFRQQYENFTALSSEMLDQTFDRLQKLVNDLEEMDLRWRMAMLTIRARRFLKKIGRKLTVNGNETIRFDKINVECYNCHNRGYFARECRAPRNQDNKHKESTSRGRSKFYTHGIHIYKFRLKGYKIGLESVEERLKFFKTNESIYLEDIKVLKVEIQMKEIAIRELRRKLEVAQTEKYDIQLKKGLGYESYDAVPPPYTGNFMPSTPNLSFIGLDEFVNKPKVKKSEAKPSDEKPKEVRKNNDALIIKDWVSDDEQKDLTQPKIKKKIVRPSFVKKEFVKAKQQKSTRKIVKQSENHRQNTHSPRGNKRNWNNMMSQKLGSNFEMFNDEDPSERIECKDQEKDVNANSTNNVNTVNLTINSARLNELLFDPNMPALEDISIFNFINNDEDDDAMADMNNLDTTIQVSPTPTTRIHKDHRLNQVIGDLHSATQTRQMSKNLEEHGFVSTTLKQRTSHKDLQNYLFACFLSQEEPKKNIKEEVYVCQPLRFEDPDFPDRVYKVEKALYGLHQASRAWYETLSTYLLDNRFHRGKIYMTLFIKRHKGDILLVQVYVDDIIFGSTKKELCNAFEDMLHKKFQMSFMRELTLFLGLQVKQKNDGIFISQDRYVVEISKKFRFTEVKTVSTPIETQKPLLKDEDVCAFARYQVNPKVSHLYAVKRIFRYLKGQPKFGLWYPKGSAIPTDPQHTPTLLQPSSSQPKKIKKPRKVKRKDNQVPQLSGPTESIADDAVYKELDDSLVRVATTASSLEAEQDNGNIDKTQSKATPNESSSQRTDLGGGFRVESSDTKASFGEDASKQGRIRDIDADEGITLVSTHDNAEMFDAHKYLGGEEVFVAGQSEKVVEEVVDVA</sequence>
<dbReference type="SUPFAM" id="SSF56672">
    <property type="entry name" value="DNA/RNA polymerases"/>
    <property type="match status" value="1"/>
</dbReference>
<accession>A0A6L2M5V8</accession>
<comment type="caution">
    <text evidence="4">The sequence shown here is derived from an EMBL/GenBank/DDBJ whole genome shotgun (WGS) entry which is preliminary data.</text>
</comment>
<dbReference type="InterPro" id="IPR013103">
    <property type="entry name" value="RVT_2"/>
</dbReference>
<feature type="region of interest" description="Disordered" evidence="2">
    <location>
        <begin position="550"/>
        <end position="578"/>
    </location>
</feature>
<proteinExistence type="predicted"/>
<dbReference type="GO" id="GO:0003676">
    <property type="term" value="F:nucleic acid binding"/>
    <property type="evidence" value="ECO:0007669"/>
    <property type="project" value="InterPro"/>
</dbReference>
<dbReference type="AlphaFoldDB" id="A0A6L2M5V8"/>
<evidence type="ECO:0000313" key="4">
    <source>
        <dbReference type="EMBL" id="GEU69291.1"/>
    </source>
</evidence>
<feature type="region of interest" description="Disordered" evidence="2">
    <location>
        <begin position="1010"/>
        <end position="1061"/>
    </location>
</feature>
<dbReference type="Pfam" id="PF07727">
    <property type="entry name" value="RVT_2"/>
    <property type="match status" value="1"/>
</dbReference>
<reference evidence="4" key="1">
    <citation type="journal article" date="2019" name="Sci. Rep.">
        <title>Draft genome of Tanacetum cinerariifolium, the natural source of mosquito coil.</title>
        <authorList>
            <person name="Yamashiro T."/>
            <person name="Shiraishi A."/>
            <person name="Satake H."/>
            <person name="Nakayama K."/>
        </authorList>
    </citation>
    <scope>NUCLEOTIDE SEQUENCE</scope>
</reference>
<evidence type="ECO:0000256" key="1">
    <source>
        <dbReference type="SAM" id="Coils"/>
    </source>
</evidence>
<name>A0A6L2M5V8_TANCI</name>
<feature type="coiled-coil region" evidence="1">
    <location>
        <begin position="415"/>
        <end position="449"/>
    </location>
</feature>
<feature type="domain" description="Reverse transcriptase Ty1/copia-type" evidence="3">
    <location>
        <begin position="742"/>
        <end position="894"/>
    </location>
</feature>
<feature type="region of interest" description="Disordered" evidence="2">
    <location>
        <begin position="949"/>
        <end position="992"/>
    </location>
</feature>
<dbReference type="InterPro" id="IPR043502">
    <property type="entry name" value="DNA/RNA_pol_sf"/>
</dbReference>
<keyword evidence="1" id="KW-0175">Coiled coil</keyword>
<dbReference type="InterPro" id="IPR036875">
    <property type="entry name" value="Znf_CCHC_sf"/>
</dbReference>
<protein>
    <recommendedName>
        <fullName evidence="3">Reverse transcriptase Ty1/copia-type domain-containing protein</fullName>
    </recommendedName>
</protein>
<evidence type="ECO:0000256" key="2">
    <source>
        <dbReference type="SAM" id="MobiDB-lite"/>
    </source>
</evidence>
<dbReference type="SUPFAM" id="SSF57756">
    <property type="entry name" value="Retrovirus zinc finger-like domains"/>
    <property type="match status" value="1"/>
</dbReference>
<evidence type="ECO:0000259" key="3">
    <source>
        <dbReference type="Pfam" id="PF07727"/>
    </source>
</evidence>
<dbReference type="EMBL" id="BKCJ010005909">
    <property type="protein sequence ID" value="GEU69291.1"/>
    <property type="molecule type" value="Genomic_DNA"/>
</dbReference>
<feature type="compositionally biased region" description="Basic residues" evidence="2">
    <location>
        <begin position="965"/>
        <end position="975"/>
    </location>
</feature>
<feature type="compositionally biased region" description="Polar residues" evidence="2">
    <location>
        <begin position="1010"/>
        <end position="1039"/>
    </location>
</feature>
<dbReference type="GO" id="GO:0008270">
    <property type="term" value="F:zinc ion binding"/>
    <property type="evidence" value="ECO:0007669"/>
    <property type="project" value="InterPro"/>
</dbReference>
<gene>
    <name evidence="4" type="ORF">Tci_041269</name>
</gene>